<organism evidence="3">
    <name type="scientific">Tanacetum cinerariifolium</name>
    <name type="common">Dalmatian daisy</name>
    <name type="synonym">Chrysanthemum cinerariifolium</name>
    <dbReference type="NCBI Taxonomy" id="118510"/>
    <lineage>
        <taxon>Eukaryota</taxon>
        <taxon>Viridiplantae</taxon>
        <taxon>Streptophyta</taxon>
        <taxon>Embryophyta</taxon>
        <taxon>Tracheophyta</taxon>
        <taxon>Spermatophyta</taxon>
        <taxon>Magnoliopsida</taxon>
        <taxon>eudicotyledons</taxon>
        <taxon>Gunneridae</taxon>
        <taxon>Pentapetalae</taxon>
        <taxon>asterids</taxon>
        <taxon>campanulids</taxon>
        <taxon>Asterales</taxon>
        <taxon>Asteraceae</taxon>
        <taxon>Asteroideae</taxon>
        <taxon>Anthemideae</taxon>
        <taxon>Anthemidinae</taxon>
        <taxon>Tanacetum</taxon>
    </lineage>
</organism>
<comment type="caution">
    <text evidence="3">The sequence shown here is derived from an EMBL/GenBank/DDBJ whole genome shotgun (WGS) entry which is preliminary data.</text>
</comment>
<dbReference type="AlphaFoldDB" id="A0A699HEA7"/>
<evidence type="ECO:0000256" key="1">
    <source>
        <dbReference type="SAM" id="Coils"/>
    </source>
</evidence>
<feature type="compositionally biased region" description="Acidic residues" evidence="2">
    <location>
        <begin position="313"/>
        <end position="322"/>
    </location>
</feature>
<dbReference type="EMBL" id="BKCJ010150117">
    <property type="protein sequence ID" value="GEY07699.1"/>
    <property type="molecule type" value="Genomic_DNA"/>
</dbReference>
<feature type="coiled-coil region" evidence="1">
    <location>
        <begin position="486"/>
        <end position="513"/>
    </location>
</feature>
<feature type="non-terminal residue" evidence="3">
    <location>
        <position position="1"/>
    </location>
</feature>
<feature type="compositionally biased region" description="Basic residues" evidence="2">
    <location>
        <begin position="297"/>
        <end position="307"/>
    </location>
</feature>
<gene>
    <name evidence="3" type="ORF">Tci_379673</name>
</gene>
<protein>
    <submittedName>
        <fullName evidence="3">Uncharacterized protein</fullName>
    </submittedName>
</protein>
<reference evidence="3" key="1">
    <citation type="journal article" date="2019" name="Sci. Rep.">
        <title>Draft genome of Tanacetum cinerariifolium, the natural source of mosquito coil.</title>
        <authorList>
            <person name="Yamashiro T."/>
            <person name="Shiraishi A."/>
            <person name="Satake H."/>
            <person name="Nakayama K."/>
        </authorList>
    </citation>
    <scope>NUCLEOTIDE SEQUENCE</scope>
</reference>
<feature type="region of interest" description="Disordered" evidence="2">
    <location>
        <begin position="286"/>
        <end position="335"/>
    </location>
</feature>
<proteinExistence type="predicted"/>
<sequence>EKSVVNNKGKGTGQREVRPVWNNARRVNHQNFSKMTHPHQKRNFVPTKVATKSGHVLVNAAKQSSAASTSTAKPKVNTAAIRPNVNTKSSYFKPHFPKRSHFNQRSATKTNTFSRKINTAKGKNVTTIGPKAVVNAAEGKKENIVKSSACWIWRPKGKLATAKVKKVNDQEQIQALVDKKKAIFEGLARMRYEKPSQKLTYKAYFSSQWKFLIHAILQYLSAKTTAWNEFSSIMEFAIICLADNQKFNFSKRIGAGFSGVITPLFDTMMVQAPAEMGDTLVENHQTPIVDQPSTFKPQKKQKPRWKQRKEADVSNDEPEDEDHVPTPSSDPLPSGDDSFILNELLVFCTSLQEQVLDLQEAKDAQAKEIAALKKKGRTNDDEMFRVDDLDGEEVVMDTTTVTTTTVKDSAAPTIDVTEYEITMAQALAALKSIKLKVVVQEQEMSTTIPAATITVTTAVPTPRAKGKAKMIEPEVPIKKKDQTRIDEEYARKLEAEEQEAARLNRAQKDKGANNSWDNIQAMMDSNRLLAKRLQAREREEFSKVQKARLTAEHLESDISKKQKVDENVKPVIDDNKELKKCMEIVPDDGDEVLIEATPLSSRSPTIIDYKIHKEGKKTYFKIIRANGNSQVYQTFEKMFKNFNREDLEIPWAIVKDKFKKEKLVDDMDNLLFRTLKTMFEHHVEDNI</sequence>
<name>A0A699HEA7_TANCI</name>
<accession>A0A699HEA7</accession>
<feature type="coiled-coil region" evidence="1">
    <location>
        <begin position="348"/>
        <end position="375"/>
    </location>
</feature>
<feature type="compositionally biased region" description="Polar residues" evidence="2">
    <location>
        <begin position="286"/>
        <end position="295"/>
    </location>
</feature>
<evidence type="ECO:0000256" key="2">
    <source>
        <dbReference type="SAM" id="MobiDB-lite"/>
    </source>
</evidence>
<evidence type="ECO:0000313" key="3">
    <source>
        <dbReference type="EMBL" id="GEY07699.1"/>
    </source>
</evidence>
<feature type="region of interest" description="Disordered" evidence="2">
    <location>
        <begin position="89"/>
        <end position="111"/>
    </location>
</feature>
<keyword evidence="1" id="KW-0175">Coiled coil</keyword>
<feature type="compositionally biased region" description="Low complexity" evidence="2">
    <location>
        <begin position="325"/>
        <end position="335"/>
    </location>
</feature>